<dbReference type="GeneID" id="72412023"/>
<organism evidence="1 2">
    <name type="scientific">Corynebacterium striatum</name>
    <dbReference type="NCBI Taxonomy" id="43770"/>
    <lineage>
        <taxon>Bacteria</taxon>
        <taxon>Bacillati</taxon>
        <taxon>Actinomycetota</taxon>
        <taxon>Actinomycetes</taxon>
        <taxon>Mycobacteriales</taxon>
        <taxon>Corynebacteriaceae</taxon>
        <taxon>Corynebacterium</taxon>
    </lineage>
</organism>
<proteinExistence type="predicted"/>
<protein>
    <submittedName>
        <fullName evidence="1">Uncharacterized protein</fullName>
    </submittedName>
</protein>
<reference evidence="1 2" key="1">
    <citation type="submission" date="2021-01" db="EMBL/GenBank/DDBJ databases">
        <title>FDA dAtabase for Regulatory Grade micrObial Sequences (FDA-ARGOS): Supporting development and validation of Infectious Disease Dx tests.</title>
        <authorList>
            <person name="Sproer C."/>
            <person name="Gronow S."/>
            <person name="Severitt S."/>
            <person name="Schroder I."/>
            <person name="Tallon L."/>
            <person name="Sadzewicz L."/>
            <person name="Zhao X."/>
            <person name="Boylan J."/>
            <person name="Ott S."/>
            <person name="Bowen H."/>
            <person name="Vavikolanu K."/>
            <person name="Mehta A."/>
            <person name="Aluvathingal J."/>
            <person name="Nadendla S."/>
            <person name="Lowell S."/>
            <person name="Myers T."/>
            <person name="Yan Y."/>
            <person name="Sichtig H."/>
        </authorList>
    </citation>
    <scope>NUCLEOTIDE SEQUENCE [LARGE SCALE GENOMIC DNA]</scope>
    <source>
        <strain evidence="1 2">FDAARGOS_1115</strain>
    </source>
</reference>
<dbReference type="EMBL" id="CP068158">
    <property type="protein sequence ID" value="QQU76171.1"/>
    <property type="molecule type" value="Genomic_DNA"/>
</dbReference>
<dbReference type="Proteomes" id="UP000595757">
    <property type="component" value="Chromosome"/>
</dbReference>
<sequence length="136" mass="14951">MHVLSDAPFRAQLVVLNCGDKHTHGGALHRGTGYIEILDQLQRHLLPPPEPRDSLTAFELVFPRCDEGGEGCCERGKSRGAVIDYVQEHVTGSSREIAAAGMSVGGIHRVLNEMMEAGELVCTEPLRSPKQRYRFA</sequence>
<dbReference type="RefSeq" id="WP_152908287.1">
    <property type="nucleotide sequence ID" value="NZ_CP068158.1"/>
</dbReference>
<name>A0ABX7DC03_CORST</name>
<evidence type="ECO:0000313" key="2">
    <source>
        <dbReference type="Proteomes" id="UP000595757"/>
    </source>
</evidence>
<accession>A0ABX7DC03</accession>
<evidence type="ECO:0000313" key="1">
    <source>
        <dbReference type="EMBL" id="QQU76171.1"/>
    </source>
</evidence>
<gene>
    <name evidence="1" type="ORF">I6I72_08470</name>
</gene>
<keyword evidence="2" id="KW-1185">Reference proteome</keyword>